<organism evidence="7 8">
    <name type="scientific">Ophiocordyceps unilateralis</name>
    <name type="common">Zombie-ant fungus</name>
    <name type="synonym">Torrubia unilateralis</name>
    <dbReference type="NCBI Taxonomy" id="268505"/>
    <lineage>
        <taxon>Eukaryota</taxon>
        <taxon>Fungi</taxon>
        <taxon>Dikarya</taxon>
        <taxon>Ascomycota</taxon>
        <taxon>Pezizomycotina</taxon>
        <taxon>Sordariomycetes</taxon>
        <taxon>Hypocreomycetidae</taxon>
        <taxon>Hypocreales</taxon>
        <taxon>Ophiocordycipitaceae</taxon>
        <taxon>Ophiocordyceps</taxon>
    </lineage>
</organism>
<evidence type="ECO:0000313" key="7">
    <source>
        <dbReference type="EMBL" id="PFH58957.1"/>
    </source>
</evidence>
<evidence type="ECO:0000256" key="3">
    <source>
        <dbReference type="ARBA" id="ARBA00023026"/>
    </source>
</evidence>
<dbReference type="SUPFAM" id="SSF56399">
    <property type="entry name" value="ADP-ribosylation"/>
    <property type="match status" value="1"/>
</dbReference>
<dbReference type="InterPro" id="IPR001144">
    <property type="entry name" value="Enterotoxin_A"/>
</dbReference>
<feature type="signal peptide" evidence="6">
    <location>
        <begin position="1"/>
        <end position="24"/>
    </location>
</feature>
<name>A0A2A9PDH5_OPHUN</name>
<proteinExistence type="predicted"/>
<sequence length="433" mass="48347">MKVSLATCSCILFMAGALAGVASPRPPRALLRQSLSEQDEHGKSLNSTSGLADTGSVTGLDYSFLRLSSSAVAKGSTVSSLKDKTFAEYREKKRSKKKQRIQESNNVTSFPYPISWIDIPPFLHIASADLKSRILELKKKAGKKAGPNRSRPPFQRRLSKSKTSAGKDVITMNWEPDPKDASIAKMVYRGDERPPWELRALGGIPPEFSGPVTNNSFSLQAHHRADGEWYNFTSAYVSTARRFGSAAIWATESKQSEGWIYKIHGTPNMINMTASGFKTEYYFETEFSALGGIRWDQIMAWTHVPPHYRSVDDARDMCKIFLNKALMPKAWIPNVEYDTKYDAYFTSGGQPQLGNESWPDGGRNRTLEQHALDFMQQNGAAVDWDQDSFPFLTFVRPKGVWNGSIPLAVTGPAYVNGSQPLCNDPPRRAWAWQ</sequence>
<protein>
    <submittedName>
        <fullName evidence="7">Enterotoxin</fullName>
    </submittedName>
</protein>
<keyword evidence="3" id="KW-0843">Virulence</keyword>
<dbReference type="Pfam" id="PF01375">
    <property type="entry name" value="Enterotoxin_a"/>
    <property type="match status" value="1"/>
</dbReference>
<gene>
    <name evidence="7" type="ORF">XA68_12974</name>
</gene>
<keyword evidence="4" id="KW-1015">Disulfide bond</keyword>
<feature type="region of interest" description="Disordered" evidence="5">
    <location>
        <begin position="140"/>
        <end position="174"/>
    </location>
</feature>
<comment type="caution">
    <text evidence="7">The sequence shown here is derived from an EMBL/GenBank/DDBJ whole genome shotgun (WGS) entry which is preliminary data.</text>
</comment>
<dbReference type="AlphaFoldDB" id="A0A2A9PDH5"/>
<accession>A0A2A9PDH5</accession>
<feature type="chain" id="PRO_5012044026" evidence="6">
    <location>
        <begin position="25"/>
        <end position="433"/>
    </location>
</feature>
<evidence type="ECO:0000256" key="2">
    <source>
        <dbReference type="ARBA" id="ARBA00022729"/>
    </source>
</evidence>
<keyword evidence="8" id="KW-1185">Reference proteome</keyword>
<keyword evidence="2 6" id="KW-0732">Signal</keyword>
<dbReference type="Proteomes" id="UP000037136">
    <property type="component" value="Unassembled WGS sequence"/>
</dbReference>
<evidence type="ECO:0000256" key="5">
    <source>
        <dbReference type="SAM" id="MobiDB-lite"/>
    </source>
</evidence>
<dbReference type="STRING" id="268505.A0A2A9PDH5"/>
<dbReference type="GO" id="GO:0090729">
    <property type="term" value="F:toxin activity"/>
    <property type="evidence" value="ECO:0007669"/>
    <property type="project" value="UniProtKB-KW"/>
</dbReference>
<evidence type="ECO:0000256" key="1">
    <source>
        <dbReference type="ARBA" id="ARBA00022656"/>
    </source>
</evidence>
<keyword evidence="1" id="KW-0800">Toxin</keyword>
<evidence type="ECO:0000256" key="4">
    <source>
        <dbReference type="ARBA" id="ARBA00023157"/>
    </source>
</evidence>
<dbReference type="Gene3D" id="3.90.210.10">
    <property type="entry name" value="Heat-Labile Enterotoxin, subunit A"/>
    <property type="match status" value="1"/>
</dbReference>
<evidence type="ECO:0000256" key="6">
    <source>
        <dbReference type="SAM" id="SignalP"/>
    </source>
</evidence>
<evidence type="ECO:0000313" key="8">
    <source>
        <dbReference type="Proteomes" id="UP000037136"/>
    </source>
</evidence>
<dbReference type="EMBL" id="LAZP02000239">
    <property type="protein sequence ID" value="PFH58957.1"/>
    <property type="molecule type" value="Genomic_DNA"/>
</dbReference>
<dbReference type="OrthoDB" id="4927890at2759"/>
<reference evidence="7 8" key="2">
    <citation type="journal article" date="2017" name="Sci. Rep.">
        <title>Ant-infecting Ophiocordyceps genomes reveal a high diversity of potential behavioral manipulation genes and a possible major role for enterotoxins.</title>
        <authorList>
            <person name="de Bekker C."/>
            <person name="Ohm R.A."/>
            <person name="Evans H.C."/>
            <person name="Brachmann A."/>
            <person name="Hughes D.P."/>
        </authorList>
    </citation>
    <scope>NUCLEOTIDE SEQUENCE [LARGE SCALE GENOMIC DNA]</scope>
    <source>
        <strain evidence="7 8">SC16a</strain>
    </source>
</reference>
<reference evidence="7 8" key="1">
    <citation type="journal article" date="2015" name="BMC Genomics">
        <title>Gene expression during zombie ant biting behavior reflects the complexity underlying fungal parasitic behavioral manipulation.</title>
        <authorList>
            <person name="de Bekker C."/>
            <person name="Ohm R.A."/>
            <person name="Loreto R.G."/>
            <person name="Sebastian A."/>
            <person name="Albert I."/>
            <person name="Merrow M."/>
            <person name="Brachmann A."/>
            <person name="Hughes D.P."/>
        </authorList>
    </citation>
    <scope>NUCLEOTIDE SEQUENCE [LARGE SCALE GENOMIC DNA]</scope>
    <source>
        <strain evidence="7 8">SC16a</strain>
    </source>
</reference>